<dbReference type="Proteomes" id="UP000504637">
    <property type="component" value="Unplaced"/>
</dbReference>
<reference evidence="3" key="1">
    <citation type="submission" date="2020-01" db="EMBL/GenBank/DDBJ databases">
        <authorList>
            <consortium name="DOE Joint Genome Institute"/>
            <person name="Haridas S."/>
            <person name="Albert R."/>
            <person name="Binder M."/>
            <person name="Bloem J."/>
            <person name="Labutti K."/>
            <person name="Salamov A."/>
            <person name="Andreopoulos B."/>
            <person name="Baker S.E."/>
            <person name="Barry K."/>
            <person name="Bills G."/>
            <person name="Bluhm B.H."/>
            <person name="Cannon C."/>
            <person name="Castanera R."/>
            <person name="Culley D.E."/>
            <person name="Daum C."/>
            <person name="Ezra D."/>
            <person name="Gonzalez J.B."/>
            <person name="Henrissat B."/>
            <person name="Kuo A."/>
            <person name="Liang C."/>
            <person name="Lipzen A."/>
            <person name="Lutzoni F."/>
            <person name="Magnuson J."/>
            <person name="Mondo S."/>
            <person name="Nolan M."/>
            <person name="Ohm R."/>
            <person name="Pangilinan J."/>
            <person name="Park H.-J."/>
            <person name="Ramirez L."/>
            <person name="Alfaro M."/>
            <person name="Sun H."/>
            <person name="Tritt A."/>
            <person name="Yoshinaga Y."/>
            <person name="Zwiers L.-H."/>
            <person name="Turgeon B.G."/>
            <person name="Goodwin S.B."/>
            <person name="Spatafora J.W."/>
            <person name="Crous P.W."/>
            <person name="Grigoriev I.V."/>
        </authorList>
    </citation>
    <scope>NUCLEOTIDE SEQUENCE</scope>
    <source>
        <strain evidence="3">CBS 342.82</strain>
    </source>
</reference>
<reference evidence="3" key="2">
    <citation type="submission" date="2020-04" db="EMBL/GenBank/DDBJ databases">
        <authorList>
            <consortium name="NCBI Genome Project"/>
        </authorList>
    </citation>
    <scope>NUCLEOTIDE SEQUENCE</scope>
    <source>
        <strain evidence="3">CBS 342.82</strain>
    </source>
</reference>
<accession>A0A6J3MA38</accession>
<keyword evidence="2" id="KW-1185">Reference proteome</keyword>
<feature type="compositionally biased region" description="Polar residues" evidence="1">
    <location>
        <begin position="1"/>
        <end position="22"/>
    </location>
</feature>
<feature type="compositionally biased region" description="Acidic residues" evidence="1">
    <location>
        <begin position="224"/>
        <end position="236"/>
    </location>
</feature>
<dbReference type="GeneID" id="54365189"/>
<gene>
    <name evidence="3" type="ORF">K489DRAFT_407627</name>
</gene>
<organism evidence="3">
    <name type="scientific">Dissoconium aciculare CBS 342.82</name>
    <dbReference type="NCBI Taxonomy" id="1314786"/>
    <lineage>
        <taxon>Eukaryota</taxon>
        <taxon>Fungi</taxon>
        <taxon>Dikarya</taxon>
        <taxon>Ascomycota</taxon>
        <taxon>Pezizomycotina</taxon>
        <taxon>Dothideomycetes</taxon>
        <taxon>Dothideomycetidae</taxon>
        <taxon>Mycosphaerellales</taxon>
        <taxon>Dissoconiaceae</taxon>
        <taxon>Dissoconium</taxon>
    </lineage>
</organism>
<name>A0A6J3MA38_9PEZI</name>
<feature type="region of interest" description="Disordered" evidence="1">
    <location>
        <begin position="212"/>
        <end position="239"/>
    </location>
</feature>
<protein>
    <submittedName>
        <fullName evidence="3">Uncharacterized protein</fullName>
    </submittedName>
</protein>
<evidence type="ECO:0000313" key="2">
    <source>
        <dbReference type="Proteomes" id="UP000504637"/>
    </source>
</evidence>
<sequence length="494" mass="55299">MSTERWLSSETDQNSTLAMDTSTQRKRARLSTTRASLPTRCADAQTNLEVDLLMLDYLADRCIQAALHCRTPLSPLQRDAAFQAADEALHLVNDLLTLFAERHPTHDLTTHDPKLRFRLLLLKFTVLFTQRYRPGRGQSGERCAAKPSRAALNKLRDENTTRARRWIGSAERLPTNGRAVASYERCLPLSRRALEEGRQKVLQACNPMALSSATNREGQRQNDNSDDESTEDDETAYSDPSTTLTLLDMLPLFMQVSAACHGFLPEDSPVTAQWMKLFNEFALQSCLEQYLVFGASGTDCIDEAFAWVVCEDDVRRTELAGQEEDESHSAAGIEAMLRTAEESPDEDDDGNLIPKWSSILSTTIDRLFPTIDLERVKARSNDNILHNHLHALSLRLPLADTDERIRTFIAALATCGDGDQSSLLPRPVLAQLERGRLEGMTEEDTLEFLEETCGINPERWGLDIRLLSPPASRRTSQSGDVLRGVDFLDIPDVP</sequence>
<dbReference type="RefSeq" id="XP_033461931.1">
    <property type="nucleotide sequence ID" value="XM_033607389.1"/>
</dbReference>
<dbReference type="AlphaFoldDB" id="A0A6J3MA38"/>
<reference evidence="3" key="3">
    <citation type="submission" date="2025-08" db="UniProtKB">
        <authorList>
            <consortium name="RefSeq"/>
        </authorList>
    </citation>
    <scope>IDENTIFICATION</scope>
    <source>
        <strain evidence="3">CBS 342.82</strain>
    </source>
</reference>
<evidence type="ECO:0000313" key="3">
    <source>
        <dbReference type="RefSeq" id="XP_033461931.1"/>
    </source>
</evidence>
<evidence type="ECO:0000256" key="1">
    <source>
        <dbReference type="SAM" id="MobiDB-lite"/>
    </source>
</evidence>
<proteinExistence type="predicted"/>
<feature type="region of interest" description="Disordered" evidence="1">
    <location>
        <begin position="1"/>
        <end position="32"/>
    </location>
</feature>
<dbReference type="OrthoDB" id="4149149at2759"/>